<dbReference type="InterPro" id="IPR000160">
    <property type="entry name" value="GGDEF_dom"/>
</dbReference>
<dbReference type="RefSeq" id="WP_263992485.1">
    <property type="nucleotide sequence ID" value="NZ_CP087994.1"/>
</dbReference>
<dbReference type="Pfam" id="PF13487">
    <property type="entry name" value="HD_5"/>
    <property type="match status" value="1"/>
</dbReference>
<dbReference type="InterPro" id="IPR043128">
    <property type="entry name" value="Rev_trsase/Diguanyl_cyclase"/>
</dbReference>
<dbReference type="InterPro" id="IPR003607">
    <property type="entry name" value="HD/PDEase_dom"/>
</dbReference>
<organism evidence="5 6">
    <name type="scientific">Acetobacterium wieringae</name>
    <dbReference type="NCBI Taxonomy" id="52694"/>
    <lineage>
        <taxon>Bacteria</taxon>
        <taxon>Bacillati</taxon>
        <taxon>Bacillota</taxon>
        <taxon>Clostridia</taxon>
        <taxon>Eubacteriales</taxon>
        <taxon>Eubacteriaceae</taxon>
        <taxon>Acetobacterium</taxon>
    </lineage>
</organism>
<evidence type="ECO:0000259" key="1">
    <source>
        <dbReference type="PROSITE" id="PS50112"/>
    </source>
</evidence>
<evidence type="ECO:0000313" key="6">
    <source>
        <dbReference type="Proteomes" id="UP001163550"/>
    </source>
</evidence>
<dbReference type="Pfam" id="PF08448">
    <property type="entry name" value="PAS_4"/>
    <property type="match status" value="1"/>
</dbReference>
<dbReference type="PROSITE" id="PS50113">
    <property type="entry name" value="PAC"/>
    <property type="match status" value="1"/>
</dbReference>
<dbReference type="NCBIfam" id="TIGR00254">
    <property type="entry name" value="GGDEF"/>
    <property type="match status" value="1"/>
</dbReference>
<dbReference type="Gene3D" id="3.30.70.270">
    <property type="match status" value="1"/>
</dbReference>
<keyword evidence="5" id="KW-0808">Transferase</keyword>
<dbReference type="EC" id="2.7.7.65" evidence="5"/>
<feature type="domain" description="PAS" evidence="1">
    <location>
        <begin position="1"/>
        <end position="63"/>
    </location>
</feature>
<dbReference type="PANTHER" id="PTHR43155">
    <property type="entry name" value="CYCLIC DI-GMP PHOSPHODIESTERASE PA4108-RELATED"/>
    <property type="match status" value="1"/>
</dbReference>
<proteinExistence type="predicted"/>
<sequence length="468" mass="52847">MDSIPDLVFYKDQQSVYLGCNKAFEAFAGKTVDELVGYTDFDLFDSDTATLFRTMDEIMLREKKSRRNEEMVTYPDGRQVYLETLKTPYYDHDGQNLGLIGISRDITERKQHEAEILYLGQHDALTGLHNRSYYEAERQRLDHCDYLPLSLIIGDINGLKLINDAFGHSEGDKLLISIARIMADCARPQDVLVRTGGDEFVMLLPQTSYSEAGALVEKLKSACEAGYKLDNELIITSISLGFATKTSAHESLEKVFKLAEESMYRKKLLEYKSFHSAVMASIKTTLFEKSNETEAHAERMADLAKQLGRVLGLDQEELVALELVATLHDIGKISIDSKLLKKNTPLTEAEWAEIKKHPEVGYRIAQTVPELRKIAEYILCHHERWDGNGYPQGLKGVEIPLLARILAIVDAYDAMTQNRSYRPAMAEREAIAELQRHAGSQFDPDLVMVFIHEVIEKNSNIVESSADA</sequence>
<dbReference type="InterPro" id="IPR000700">
    <property type="entry name" value="PAS-assoc_C"/>
</dbReference>
<feature type="domain" description="PAC" evidence="2">
    <location>
        <begin position="66"/>
        <end position="118"/>
    </location>
</feature>
<dbReference type="InterPro" id="IPR000014">
    <property type="entry name" value="PAS"/>
</dbReference>
<reference evidence="5" key="1">
    <citation type="submission" date="2021-11" db="EMBL/GenBank/DDBJ databases">
        <title>Isoprene-degrading acetogen.</title>
        <authorList>
            <person name="Yang Y."/>
            <person name="Jin H."/>
            <person name="Yan J."/>
        </authorList>
    </citation>
    <scope>NUCLEOTIDE SEQUENCE</scope>
    <source>
        <strain evidence="5">Berkeley</strain>
    </source>
</reference>
<dbReference type="Gene3D" id="1.10.3210.10">
    <property type="entry name" value="Hypothetical protein af1432"/>
    <property type="match status" value="1"/>
</dbReference>
<accession>A0ABY6HAR5</accession>
<dbReference type="SUPFAM" id="SSF55785">
    <property type="entry name" value="PYP-like sensor domain (PAS domain)"/>
    <property type="match status" value="1"/>
</dbReference>
<dbReference type="CDD" id="cd01949">
    <property type="entry name" value="GGDEF"/>
    <property type="match status" value="1"/>
</dbReference>
<protein>
    <submittedName>
        <fullName evidence="5">Diguanylate cyclase</fullName>
        <ecNumber evidence="5">2.7.7.65</ecNumber>
    </submittedName>
</protein>
<dbReference type="EMBL" id="CP087994">
    <property type="protein sequence ID" value="UYO61604.1"/>
    <property type="molecule type" value="Genomic_DNA"/>
</dbReference>
<gene>
    <name evidence="5" type="ORF">LNN31_12515</name>
</gene>
<dbReference type="SUPFAM" id="SSF55073">
    <property type="entry name" value="Nucleotide cyclase"/>
    <property type="match status" value="1"/>
</dbReference>
<keyword evidence="6" id="KW-1185">Reference proteome</keyword>
<evidence type="ECO:0000259" key="3">
    <source>
        <dbReference type="PROSITE" id="PS50887"/>
    </source>
</evidence>
<dbReference type="PROSITE" id="PS50112">
    <property type="entry name" value="PAS"/>
    <property type="match status" value="1"/>
</dbReference>
<dbReference type="SMART" id="SM00471">
    <property type="entry name" value="HDc"/>
    <property type="match status" value="1"/>
</dbReference>
<feature type="domain" description="HD-GYP" evidence="4">
    <location>
        <begin position="271"/>
        <end position="466"/>
    </location>
</feature>
<dbReference type="InterPro" id="IPR013656">
    <property type="entry name" value="PAS_4"/>
</dbReference>
<dbReference type="Proteomes" id="UP001163550">
    <property type="component" value="Chromosome"/>
</dbReference>
<dbReference type="SMART" id="SM00267">
    <property type="entry name" value="GGDEF"/>
    <property type="match status" value="1"/>
</dbReference>
<dbReference type="InterPro" id="IPR035965">
    <property type="entry name" value="PAS-like_dom_sf"/>
</dbReference>
<dbReference type="GO" id="GO:0052621">
    <property type="term" value="F:diguanylate cyclase activity"/>
    <property type="evidence" value="ECO:0007669"/>
    <property type="project" value="UniProtKB-EC"/>
</dbReference>
<feature type="domain" description="GGDEF" evidence="3">
    <location>
        <begin position="147"/>
        <end position="282"/>
    </location>
</feature>
<dbReference type="InterPro" id="IPR037522">
    <property type="entry name" value="HD_GYP_dom"/>
</dbReference>
<dbReference type="CDD" id="cd00130">
    <property type="entry name" value="PAS"/>
    <property type="match status" value="1"/>
</dbReference>
<dbReference type="CDD" id="cd00077">
    <property type="entry name" value="HDc"/>
    <property type="match status" value="1"/>
</dbReference>
<evidence type="ECO:0000313" key="5">
    <source>
        <dbReference type="EMBL" id="UYO61604.1"/>
    </source>
</evidence>
<evidence type="ECO:0000259" key="2">
    <source>
        <dbReference type="PROSITE" id="PS50113"/>
    </source>
</evidence>
<evidence type="ECO:0000259" key="4">
    <source>
        <dbReference type="PROSITE" id="PS51832"/>
    </source>
</evidence>
<name>A0ABY6HAR5_9FIRM</name>
<keyword evidence="5" id="KW-0548">Nucleotidyltransferase</keyword>
<dbReference type="InterPro" id="IPR029787">
    <property type="entry name" value="Nucleotide_cyclase"/>
</dbReference>
<dbReference type="Gene3D" id="3.30.450.20">
    <property type="entry name" value="PAS domain"/>
    <property type="match status" value="1"/>
</dbReference>
<dbReference type="NCBIfam" id="TIGR00229">
    <property type="entry name" value="sensory_box"/>
    <property type="match status" value="1"/>
</dbReference>
<dbReference type="PANTHER" id="PTHR43155:SF2">
    <property type="entry name" value="CYCLIC DI-GMP PHOSPHODIESTERASE PA4108"/>
    <property type="match status" value="1"/>
</dbReference>
<dbReference type="PROSITE" id="PS51832">
    <property type="entry name" value="HD_GYP"/>
    <property type="match status" value="1"/>
</dbReference>
<dbReference type="SUPFAM" id="SSF109604">
    <property type="entry name" value="HD-domain/PDEase-like"/>
    <property type="match status" value="1"/>
</dbReference>
<dbReference type="Pfam" id="PF00990">
    <property type="entry name" value="GGDEF"/>
    <property type="match status" value="1"/>
</dbReference>
<dbReference type="PROSITE" id="PS50887">
    <property type="entry name" value="GGDEF"/>
    <property type="match status" value="1"/>
</dbReference>